<dbReference type="PANTHER" id="PTHR30070">
    <property type="entry name" value="HEME EXPORTER PROTEIN B"/>
    <property type="match status" value="1"/>
</dbReference>
<keyword evidence="7 8" id="KW-0472">Membrane</keyword>
<dbReference type="Pfam" id="PF03379">
    <property type="entry name" value="CcmB"/>
    <property type="match status" value="1"/>
</dbReference>
<evidence type="ECO:0000256" key="2">
    <source>
        <dbReference type="ARBA" id="ARBA00010544"/>
    </source>
</evidence>
<evidence type="ECO:0000256" key="5">
    <source>
        <dbReference type="ARBA" id="ARBA00022748"/>
    </source>
</evidence>
<evidence type="ECO:0000256" key="4">
    <source>
        <dbReference type="ARBA" id="ARBA00022692"/>
    </source>
</evidence>
<evidence type="ECO:0000256" key="8">
    <source>
        <dbReference type="SAM" id="Phobius"/>
    </source>
</evidence>
<evidence type="ECO:0000313" key="10">
    <source>
        <dbReference type="Proteomes" id="UP001597318"/>
    </source>
</evidence>
<keyword evidence="4 8" id="KW-0812">Transmembrane</keyword>
<evidence type="ECO:0000256" key="3">
    <source>
        <dbReference type="ARBA" id="ARBA00022448"/>
    </source>
</evidence>
<organism evidence="9 10">
    <name type="scientific">Metabacillus endolithicus</name>
    <dbReference type="NCBI Taxonomy" id="1535204"/>
    <lineage>
        <taxon>Bacteria</taxon>
        <taxon>Bacillati</taxon>
        <taxon>Bacillota</taxon>
        <taxon>Bacilli</taxon>
        <taxon>Bacillales</taxon>
        <taxon>Bacillaceae</taxon>
        <taxon>Metabacillus</taxon>
    </lineage>
</organism>
<sequence>MNFYKQTFLILKRDLTLEFRQKSLLFSMIIFALMLQVFLNIAFDTDMEAMQKLGAGILWIPILLSAMLGFNRIVAMDKENSVLTGLLVSPLDKGALYLGKFLGNLVLIFIVICISVPAFFLFVQQPYPNSLGLLIAVLILGSWGFVAMGVFLATLAQSSRITELLLPVMLFPLSVPLFLGIVQLTEVALYPSIEMSQNVWLILLASYDILFTIIPLFLFDYLLEV</sequence>
<evidence type="ECO:0000256" key="1">
    <source>
        <dbReference type="ARBA" id="ARBA00004141"/>
    </source>
</evidence>
<comment type="subcellular location">
    <subcellularLocation>
        <location evidence="1">Membrane</location>
        <topology evidence="1">Multi-pass membrane protein</topology>
    </subcellularLocation>
</comment>
<reference evidence="10" key="1">
    <citation type="journal article" date="2019" name="Int. J. Syst. Evol. Microbiol.">
        <title>The Global Catalogue of Microorganisms (GCM) 10K type strain sequencing project: providing services to taxonomists for standard genome sequencing and annotation.</title>
        <authorList>
            <consortium name="The Broad Institute Genomics Platform"/>
            <consortium name="The Broad Institute Genome Sequencing Center for Infectious Disease"/>
            <person name="Wu L."/>
            <person name="Ma J."/>
        </authorList>
    </citation>
    <scope>NUCLEOTIDE SEQUENCE [LARGE SCALE GENOMIC DNA]</scope>
    <source>
        <strain evidence="10">CGMCC 1.15474</strain>
    </source>
</reference>
<evidence type="ECO:0000256" key="7">
    <source>
        <dbReference type="ARBA" id="ARBA00023136"/>
    </source>
</evidence>
<evidence type="ECO:0000313" key="9">
    <source>
        <dbReference type="EMBL" id="MFD2216529.1"/>
    </source>
</evidence>
<comment type="caution">
    <text evidence="9">The sequence shown here is derived from an EMBL/GenBank/DDBJ whole genome shotgun (WGS) entry which is preliminary data.</text>
</comment>
<dbReference type="RefSeq" id="WP_247347496.1">
    <property type="nucleotide sequence ID" value="NZ_CP095551.1"/>
</dbReference>
<keyword evidence="5" id="KW-0201">Cytochrome c-type biogenesis</keyword>
<name>A0ABW5C5Q6_9BACI</name>
<feature type="transmembrane region" description="Helical" evidence="8">
    <location>
        <begin position="101"/>
        <end position="124"/>
    </location>
</feature>
<comment type="similarity">
    <text evidence="2">Belongs to the CcmB/CycW/HelB family.</text>
</comment>
<proteinExistence type="inferred from homology"/>
<gene>
    <name evidence="9" type="ORF">ACFSKK_22905</name>
</gene>
<evidence type="ECO:0000256" key="6">
    <source>
        <dbReference type="ARBA" id="ARBA00022989"/>
    </source>
</evidence>
<feature type="transmembrane region" description="Helical" evidence="8">
    <location>
        <begin position="130"/>
        <end position="152"/>
    </location>
</feature>
<protein>
    <submittedName>
        <fullName evidence="9">Heme exporter protein CcmB</fullName>
    </submittedName>
</protein>
<keyword evidence="10" id="KW-1185">Reference proteome</keyword>
<keyword evidence="3" id="KW-0813">Transport</keyword>
<dbReference type="InterPro" id="IPR003544">
    <property type="entry name" value="Cyt_c_biogenesis_CcmB"/>
</dbReference>
<feature type="transmembrane region" description="Helical" evidence="8">
    <location>
        <begin position="199"/>
        <end position="223"/>
    </location>
</feature>
<feature type="transmembrane region" description="Helical" evidence="8">
    <location>
        <begin position="49"/>
        <end position="70"/>
    </location>
</feature>
<feature type="transmembrane region" description="Helical" evidence="8">
    <location>
        <begin position="164"/>
        <end position="184"/>
    </location>
</feature>
<dbReference type="Proteomes" id="UP001597318">
    <property type="component" value="Unassembled WGS sequence"/>
</dbReference>
<keyword evidence="6 8" id="KW-1133">Transmembrane helix</keyword>
<dbReference type="PANTHER" id="PTHR30070:SF1">
    <property type="entry name" value="CYTOCHROME C BIOGENESIS B-RELATED"/>
    <property type="match status" value="1"/>
</dbReference>
<feature type="transmembrane region" description="Helical" evidence="8">
    <location>
        <begin position="23"/>
        <end position="43"/>
    </location>
</feature>
<dbReference type="EMBL" id="JBHUIK010000007">
    <property type="protein sequence ID" value="MFD2216529.1"/>
    <property type="molecule type" value="Genomic_DNA"/>
</dbReference>
<accession>A0ABW5C5Q6</accession>